<evidence type="ECO:0000313" key="1">
    <source>
        <dbReference type="EMBL" id="HIX48878.1"/>
    </source>
</evidence>
<gene>
    <name evidence="1" type="ORF">H9981_07705</name>
</gene>
<organism evidence="1 2">
    <name type="scientific">Candidatus Mediterraneibacter caccavium</name>
    <dbReference type="NCBI Taxonomy" id="2838661"/>
    <lineage>
        <taxon>Bacteria</taxon>
        <taxon>Bacillati</taxon>
        <taxon>Bacillota</taxon>
        <taxon>Clostridia</taxon>
        <taxon>Lachnospirales</taxon>
        <taxon>Lachnospiraceae</taxon>
        <taxon>Mediterraneibacter</taxon>
    </lineage>
</organism>
<proteinExistence type="predicted"/>
<protein>
    <submittedName>
        <fullName evidence="1">Uncharacterized protein</fullName>
    </submittedName>
</protein>
<comment type="caution">
    <text evidence="1">The sequence shown here is derived from an EMBL/GenBank/DDBJ whole genome shotgun (WGS) entry which is preliminary data.</text>
</comment>
<reference evidence="1" key="2">
    <citation type="submission" date="2021-04" db="EMBL/GenBank/DDBJ databases">
        <authorList>
            <person name="Gilroy R."/>
        </authorList>
    </citation>
    <scope>NUCLEOTIDE SEQUENCE</scope>
    <source>
        <strain evidence="1">ChiSjej5B23-15282</strain>
    </source>
</reference>
<dbReference type="EMBL" id="DXFA01000136">
    <property type="protein sequence ID" value="HIX48878.1"/>
    <property type="molecule type" value="Genomic_DNA"/>
</dbReference>
<name>A0A9D2AT22_9FIRM</name>
<sequence length="92" mass="10397">DNITISCIISIENKSESIKTVSIDGKLQEIVKNAVLKDATVRGKFALDNSEEIVIAPKEIIKNVRIIFETTYSGEIQLKNRELPKMEVMYVE</sequence>
<accession>A0A9D2AT22</accession>
<evidence type="ECO:0000313" key="2">
    <source>
        <dbReference type="Proteomes" id="UP000824243"/>
    </source>
</evidence>
<feature type="non-terminal residue" evidence="1">
    <location>
        <position position="1"/>
    </location>
</feature>
<dbReference type="Proteomes" id="UP000824243">
    <property type="component" value="Unassembled WGS sequence"/>
</dbReference>
<reference evidence="1" key="1">
    <citation type="journal article" date="2021" name="PeerJ">
        <title>Extensive microbial diversity within the chicken gut microbiome revealed by metagenomics and culture.</title>
        <authorList>
            <person name="Gilroy R."/>
            <person name="Ravi A."/>
            <person name="Getino M."/>
            <person name="Pursley I."/>
            <person name="Horton D.L."/>
            <person name="Alikhan N.F."/>
            <person name="Baker D."/>
            <person name="Gharbi K."/>
            <person name="Hall N."/>
            <person name="Watson M."/>
            <person name="Adriaenssens E.M."/>
            <person name="Foster-Nyarko E."/>
            <person name="Jarju S."/>
            <person name="Secka A."/>
            <person name="Antonio M."/>
            <person name="Oren A."/>
            <person name="Chaudhuri R.R."/>
            <person name="La Ragione R."/>
            <person name="Hildebrand F."/>
            <person name="Pallen M.J."/>
        </authorList>
    </citation>
    <scope>NUCLEOTIDE SEQUENCE</scope>
    <source>
        <strain evidence="1">ChiSjej5B23-15282</strain>
    </source>
</reference>
<dbReference type="AlphaFoldDB" id="A0A9D2AT22"/>